<dbReference type="GO" id="GO:0008324">
    <property type="term" value="F:monoatomic cation transmembrane transporter activity"/>
    <property type="evidence" value="ECO:0007669"/>
    <property type="project" value="InterPro"/>
</dbReference>
<protein>
    <submittedName>
        <fullName evidence="9">Cation diffusion facilitator family transporter</fullName>
    </submittedName>
</protein>
<dbReference type="InterPro" id="IPR002524">
    <property type="entry name" value="Cation_efflux"/>
</dbReference>
<dbReference type="InterPro" id="IPR040177">
    <property type="entry name" value="SLC30A9"/>
</dbReference>
<feature type="transmembrane region" description="Helical" evidence="6">
    <location>
        <begin position="120"/>
        <end position="142"/>
    </location>
</feature>
<dbReference type="Gene3D" id="1.20.1510.10">
    <property type="entry name" value="Cation efflux protein transmembrane domain"/>
    <property type="match status" value="1"/>
</dbReference>
<dbReference type="PANTHER" id="PTHR13414:SF9">
    <property type="entry name" value="PROTON-COUPLED ZINC ANTIPORTER SLC30A9, MITOCHONDRIAL"/>
    <property type="match status" value="1"/>
</dbReference>
<keyword evidence="3 6" id="KW-0812">Transmembrane</keyword>
<dbReference type="GO" id="GO:0006829">
    <property type="term" value="P:zinc ion transport"/>
    <property type="evidence" value="ECO:0007669"/>
    <property type="project" value="InterPro"/>
</dbReference>
<dbReference type="PANTHER" id="PTHR13414">
    <property type="entry name" value="HUEL-CATION TRANSPORTER"/>
    <property type="match status" value="1"/>
</dbReference>
<feature type="transmembrane region" description="Helical" evidence="6">
    <location>
        <begin position="197"/>
        <end position="219"/>
    </location>
</feature>
<dbReference type="InterPro" id="IPR027470">
    <property type="entry name" value="Cation_efflux_CTD"/>
</dbReference>
<dbReference type="Pfam" id="PF16916">
    <property type="entry name" value="ZT_dimer"/>
    <property type="match status" value="1"/>
</dbReference>
<feature type="domain" description="Cation efflux protein cytoplasmic" evidence="8">
    <location>
        <begin position="231"/>
        <end position="302"/>
    </location>
</feature>
<dbReference type="Pfam" id="PF01545">
    <property type="entry name" value="Cation_efflux"/>
    <property type="match status" value="1"/>
</dbReference>
<keyword evidence="2" id="KW-0813">Transport</keyword>
<dbReference type="EMBL" id="JACBZS010000001">
    <property type="protein sequence ID" value="NYI70178.1"/>
    <property type="molecule type" value="Genomic_DNA"/>
</dbReference>
<evidence type="ECO:0000313" key="9">
    <source>
        <dbReference type="EMBL" id="NYI70178.1"/>
    </source>
</evidence>
<dbReference type="Gene3D" id="3.30.70.1350">
    <property type="entry name" value="Cation efflux protein, cytoplasmic domain"/>
    <property type="match status" value="1"/>
</dbReference>
<reference evidence="9 10" key="1">
    <citation type="submission" date="2020-07" db="EMBL/GenBank/DDBJ databases">
        <title>Sequencing the genomes of 1000 actinobacteria strains.</title>
        <authorList>
            <person name="Klenk H.-P."/>
        </authorList>
    </citation>
    <scope>NUCLEOTIDE SEQUENCE [LARGE SCALE GENOMIC DNA]</scope>
    <source>
        <strain evidence="9 10">DSM 103164</strain>
    </source>
</reference>
<dbReference type="AlphaFoldDB" id="A0A7Z0D788"/>
<keyword evidence="10" id="KW-1185">Reference proteome</keyword>
<dbReference type="SUPFAM" id="SSF160240">
    <property type="entry name" value="Cation efflux protein cytoplasmic domain-like"/>
    <property type="match status" value="1"/>
</dbReference>
<comment type="subcellular location">
    <subcellularLocation>
        <location evidence="1">Membrane</location>
        <topology evidence="1">Multi-pass membrane protein</topology>
    </subcellularLocation>
</comment>
<dbReference type="GO" id="GO:0016020">
    <property type="term" value="C:membrane"/>
    <property type="evidence" value="ECO:0007669"/>
    <property type="project" value="UniProtKB-SubCell"/>
</dbReference>
<evidence type="ECO:0000256" key="6">
    <source>
        <dbReference type="SAM" id="Phobius"/>
    </source>
</evidence>
<dbReference type="NCBIfam" id="TIGR01297">
    <property type="entry name" value="CDF"/>
    <property type="match status" value="1"/>
</dbReference>
<organism evidence="9 10">
    <name type="scientific">Naumannella cuiyingiana</name>
    <dbReference type="NCBI Taxonomy" id="1347891"/>
    <lineage>
        <taxon>Bacteria</taxon>
        <taxon>Bacillati</taxon>
        <taxon>Actinomycetota</taxon>
        <taxon>Actinomycetes</taxon>
        <taxon>Propionibacteriales</taxon>
        <taxon>Propionibacteriaceae</taxon>
        <taxon>Naumannella</taxon>
    </lineage>
</organism>
<evidence type="ECO:0000256" key="5">
    <source>
        <dbReference type="ARBA" id="ARBA00023136"/>
    </source>
</evidence>
<evidence type="ECO:0000259" key="7">
    <source>
        <dbReference type="Pfam" id="PF01545"/>
    </source>
</evidence>
<evidence type="ECO:0000256" key="1">
    <source>
        <dbReference type="ARBA" id="ARBA00004141"/>
    </source>
</evidence>
<evidence type="ECO:0000256" key="3">
    <source>
        <dbReference type="ARBA" id="ARBA00022692"/>
    </source>
</evidence>
<comment type="caution">
    <text evidence="9">The sequence shown here is derived from an EMBL/GenBank/DDBJ whole genome shotgun (WGS) entry which is preliminary data.</text>
</comment>
<sequence>MSAEGGTRAVVAALTANLSIAVAKFVAWGLTGASSMLAEAIHSVADSGNQVLLLIGGRRGRQPADAEHPFGYGRVRYLYAFVVSIVLFSVGGLFALYEAYHKFEEVRTGHPNELLESQWWWVPLAVLGFAIIAESFSFRTALKEGNAARGRQSFPAFIRNSKSPELPVILLEDLAALIGLVLALFGVGLTLLTGNGIFDVIGTAMIGVLLVVVAAVLAWEMRSLLIGESASAEDIEAITEAITGTPGVDRLLNLRTLQLGPDDVLVAAKISVADATSADDVARVINAAEERIAAAEPTVTHCYLEPDIYAADYRPAPRPDGAEH</sequence>
<evidence type="ECO:0000313" key="10">
    <source>
        <dbReference type="Proteomes" id="UP000527616"/>
    </source>
</evidence>
<dbReference type="InterPro" id="IPR058533">
    <property type="entry name" value="Cation_efflux_TM"/>
</dbReference>
<evidence type="ECO:0000259" key="8">
    <source>
        <dbReference type="Pfam" id="PF16916"/>
    </source>
</evidence>
<dbReference type="InterPro" id="IPR027469">
    <property type="entry name" value="Cation_efflux_TMD_sf"/>
</dbReference>
<proteinExistence type="predicted"/>
<dbReference type="InterPro" id="IPR036837">
    <property type="entry name" value="Cation_efflux_CTD_sf"/>
</dbReference>
<gene>
    <name evidence="9" type="ORF">GGQ54_000738</name>
</gene>
<feature type="transmembrane region" description="Helical" evidence="6">
    <location>
        <begin position="168"/>
        <end position="191"/>
    </location>
</feature>
<name>A0A7Z0D788_9ACTN</name>
<evidence type="ECO:0000256" key="2">
    <source>
        <dbReference type="ARBA" id="ARBA00022448"/>
    </source>
</evidence>
<feature type="domain" description="Cation efflux protein transmembrane" evidence="7">
    <location>
        <begin position="10"/>
        <end position="225"/>
    </location>
</feature>
<feature type="transmembrane region" description="Helical" evidence="6">
    <location>
        <begin position="77"/>
        <end position="100"/>
    </location>
</feature>
<dbReference type="Proteomes" id="UP000527616">
    <property type="component" value="Unassembled WGS sequence"/>
</dbReference>
<keyword evidence="4 6" id="KW-1133">Transmembrane helix</keyword>
<accession>A0A7Z0D788</accession>
<dbReference type="SUPFAM" id="SSF161111">
    <property type="entry name" value="Cation efflux protein transmembrane domain-like"/>
    <property type="match status" value="1"/>
</dbReference>
<dbReference type="RefSeq" id="WP_179444161.1">
    <property type="nucleotide sequence ID" value="NZ_JACBZS010000001.1"/>
</dbReference>
<keyword evidence="5 6" id="KW-0472">Membrane</keyword>
<evidence type="ECO:0000256" key="4">
    <source>
        <dbReference type="ARBA" id="ARBA00022989"/>
    </source>
</evidence>